<dbReference type="InterPro" id="IPR011047">
    <property type="entry name" value="Quinoprotein_ADH-like_sf"/>
</dbReference>
<feature type="signal peptide" evidence="1">
    <location>
        <begin position="1"/>
        <end position="27"/>
    </location>
</feature>
<dbReference type="RefSeq" id="WP_206294838.1">
    <property type="nucleotide sequence ID" value="NZ_CP063458.1"/>
</dbReference>
<evidence type="ECO:0000259" key="2">
    <source>
        <dbReference type="Pfam" id="PF13360"/>
    </source>
</evidence>
<dbReference type="AlphaFoldDB" id="A0A7M2X449"/>
<feature type="domain" description="Pyrrolo-quinoline quinone repeat" evidence="2">
    <location>
        <begin position="412"/>
        <end position="516"/>
    </location>
</feature>
<evidence type="ECO:0000256" key="1">
    <source>
        <dbReference type="SAM" id="SignalP"/>
    </source>
</evidence>
<dbReference type="EMBL" id="CP063458">
    <property type="protein sequence ID" value="QOV91540.1"/>
    <property type="molecule type" value="Genomic_DNA"/>
</dbReference>
<keyword evidence="1" id="KW-0732">Signal</keyword>
<accession>A0A7M2X449</accession>
<dbReference type="PANTHER" id="PTHR34512:SF30">
    <property type="entry name" value="OUTER MEMBRANE PROTEIN ASSEMBLY FACTOR BAMB"/>
    <property type="match status" value="1"/>
</dbReference>
<feature type="domain" description="Pyrrolo-quinoline quinone repeat" evidence="2">
    <location>
        <begin position="62"/>
        <end position="167"/>
    </location>
</feature>
<dbReference type="InterPro" id="IPR015943">
    <property type="entry name" value="WD40/YVTN_repeat-like_dom_sf"/>
</dbReference>
<evidence type="ECO:0000313" key="4">
    <source>
        <dbReference type="Proteomes" id="UP000593765"/>
    </source>
</evidence>
<protein>
    <submittedName>
        <fullName evidence="3">PQQ-binding-like beta-propeller repeat protein</fullName>
    </submittedName>
</protein>
<dbReference type="SUPFAM" id="SSF50998">
    <property type="entry name" value="Quinoprotein alcohol dehydrogenase-like"/>
    <property type="match status" value="1"/>
</dbReference>
<dbReference type="Proteomes" id="UP000593765">
    <property type="component" value="Chromosome"/>
</dbReference>
<dbReference type="KEGG" id="hbs:IPV69_09345"/>
<reference evidence="3 4" key="1">
    <citation type="submission" date="2020-10" db="EMBL/GenBank/DDBJ databases">
        <title>Wide distribution of Phycisphaera-like planctomycetes from WD2101 soil group in peatlands and genome analysis of the first cultivated representative.</title>
        <authorList>
            <person name="Dedysh S.N."/>
            <person name="Beletsky A.V."/>
            <person name="Ivanova A."/>
            <person name="Kulichevskaya I.S."/>
            <person name="Suzina N.E."/>
            <person name="Philippov D.A."/>
            <person name="Rakitin A.L."/>
            <person name="Mardanov A.V."/>
            <person name="Ravin N.V."/>
        </authorList>
    </citation>
    <scope>NUCLEOTIDE SEQUENCE [LARGE SCALE GENOMIC DNA]</scope>
    <source>
        <strain evidence="3 4">M1803</strain>
    </source>
</reference>
<dbReference type="PANTHER" id="PTHR34512">
    <property type="entry name" value="CELL SURFACE PROTEIN"/>
    <property type="match status" value="1"/>
</dbReference>
<sequence>MNHFRRVRLRVLLIAATTASLVSAAVAADWPQWGGSDLGRNMVSPERNLADGFKPRAPMENVRWTATLGNAIEGNPTVAGGRVFIGTDDANLINDSRFSRQRGGMVQCLDEATGVVLWRLPVPPRGRDRLPQGAHYGQQNLGVCSSPAVSGKRAYVVTNSCEVLCLDVNGMADGNDGTYQDEGKYMAGAGNPPAKVGKQDGDILWSFDLIDQLGICPHDVAACSVLLDGRFLYVVSCNGVDAPHAKCLRPDAPSFIVLDTETGKLLATDTEGLGKRMWHCLWSPPSIGVVNGKKLVFFGGADGICYAFEALTSLPETPIHLTKVWQCDCVPPNYRMPDGKAINYYVGDKRKKYTTNKNDGTFVGPSEIISTPVFHEGRVYCTIGQDPTHGRGRGMLTCIDASKTGDVTGTGIVWTYPALERTIASVAISDGLLYAVDLPGRIHCLDVVTGKPYWVFDTNAEAWGTPLVADGKVYVTNKKGLVVMAAGREAHQLSLSPLGSASYATPIAANGTLFIASDRILWAVQKPAGVH</sequence>
<gene>
    <name evidence="3" type="ORF">IPV69_09345</name>
</gene>
<proteinExistence type="predicted"/>
<evidence type="ECO:0000313" key="3">
    <source>
        <dbReference type="EMBL" id="QOV91540.1"/>
    </source>
</evidence>
<dbReference type="InterPro" id="IPR002372">
    <property type="entry name" value="PQQ_rpt_dom"/>
</dbReference>
<keyword evidence="4" id="KW-1185">Reference proteome</keyword>
<name>A0A7M2X449_9BACT</name>
<dbReference type="Gene3D" id="2.130.10.10">
    <property type="entry name" value="YVTN repeat-like/Quinoprotein amine dehydrogenase"/>
    <property type="match status" value="3"/>
</dbReference>
<feature type="chain" id="PRO_5034069613" evidence="1">
    <location>
        <begin position="28"/>
        <end position="531"/>
    </location>
</feature>
<organism evidence="3 4">
    <name type="scientific">Humisphaera borealis</name>
    <dbReference type="NCBI Taxonomy" id="2807512"/>
    <lineage>
        <taxon>Bacteria</taxon>
        <taxon>Pseudomonadati</taxon>
        <taxon>Planctomycetota</taxon>
        <taxon>Phycisphaerae</taxon>
        <taxon>Tepidisphaerales</taxon>
        <taxon>Tepidisphaeraceae</taxon>
        <taxon>Humisphaera</taxon>
    </lineage>
</organism>
<dbReference type="Pfam" id="PF13360">
    <property type="entry name" value="PQQ_2"/>
    <property type="match status" value="2"/>
</dbReference>